<dbReference type="InterPro" id="IPR036390">
    <property type="entry name" value="WH_DNA-bd_sf"/>
</dbReference>
<dbReference type="PRINTS" id="PR00039">
    <property type="entry name" value="HTHLYSR"/>
</dbReference>
<dbReference type="InterPro" id="IPR050950">
    <property type="entry name" value="HTH-type_LysR_regulators"/>
</dbReference>
<dbReference type="FunFam" id="1.10.10.10:FF:000001">
    <property type="entry name" value="LysR family transcriptional regulator"/>
    <property type="match status" value="1"/>
</dbReference>
<organism evidence="6 7">
    <name type="scientific">Pseudomonas viridiflava</name>
    <name type="common">Phytomonas viridiflava</name>
    <dbReference type="NCBI Taxonomy" id="33069"/>
    <lineage>
        <taxon>Bacteria</taxon>
        <taxon>Pseudomonadati</taxon>
        <taxon>Pseudomonadota</taxon>
        <taxon>Gammaproteobacteria</taxon>
        <taxon>Pseudomonadales</taxon>
        <taxon>Pseudomonadaceae</taxon>
        <taxon>Pseudomonas</taxon>
    </lineage>
</organism>
<gene>
    <name evidence="6" type="ORF">ALP40_04314</name>
</gene>
<accession>A0A3M5P9M3</accession>
<dbReference type="CDD" id="cd08435">
    <property type="entry name" value="PBP2_GbpR"/>
    <property type="match status" value="1"/>
</dbReference>
<sequence>MMNMDLRDLTYFETIAELGHLGRAAEKLNRSQPALTKSIQRLEESFGTKLFQRDGRRIKLTPVGELLQARGKELQQSIAQTQREVRDFASGMVGNIRVGCAATMAEHLMPKLTSALLQRTPDVTFKLVIGQDDLLRESLRSGQLDMIICALAPDSEGVTSFAVLEDEAVVIASKQHPIFKNKPLHMGDLCAYRWVLPPVSVSSRKWLDATFAAHGLPLPTVQIEANSISLLPNLIAQSNLLSFVARESLEFGKTMQHLREVPLAQTTMKRTIGVTLRSGGYLSPAAQGMLQMLRDNGGDFLVWA</sequence>
<comment type="caution">
    <text evidence="6">The sequence shown here is derived from an EMBL/GenBank/DDBJ whole genome shotgun (WGS) entry which is preliminary data.</text>
</comment>
<dbReference type="AlphaFoldDB" id="A0A3M5P9M3"/>
<dbReference type="Pfam" id="PF03466">
    <property type="entry name" value="LysR_substrate"/>
    <property type="match status" value="1"/>
</dbReference>
<dbReference type="SUPFAM" id="SSF53850">
    <property type="entry name" value="Periplasmic binding protein-like II"/>
    <property type="match status" value="1"/>
</dbReference>
<evidence type="ECO:0000256" key="4">
    <source>
        <dbReference type="ARBA" id="ARBA00023163"/>
    </source>
</evidence>
<evidence type="ECO:0000313" key="6">
    <source>
        <dbReference type="EMBL" id="RMT80925.1"/>
    </source>
</evidence>
<dbReference type="InterPro" id="IPR000847">
    <property type="entry name" value="LysR_HTH_N"/>
</dbReference>
<reference evidence="6 7" key="1">
    <citation type="submission" date="2018-08" db="EMBL/GenBank/DDBJ databases">
        <title>Recombination of ecologically and evolutionarily significant loci maintains genetic cohesion in the Pseudomonas syringae species complex.</title>
        <authorList>
            <person name="Dillon M."/>
            <person name="Thakur S."/>
            <person name="Almeida R.N.D."/>
            <person name="Weir B.S."/>
            <person name="Guttman D.S."/>
        </authorList>
    </citation>
    <scope>NUCLEOTIDE SEQUENCE [LARGE SCALE GENOMIC DNA]</scope>
    <source>
        <strain evidence="6 7">ICMP 19473</strain>
    </source>
</reference>
<keyword evidence="2" id="KW-0805">Transcription regulation</keyword>
<feature type="domain" description="HTH lysR-type" evidence="5">
    <location>
        <begin position="4"/>
        <end position="61"/>
    </location>
</feature>
<evidence type="ECO:0000256" key="3">
    <source>
        <dbReference type="ARBA" id="ARBA00023125"/>
    </source>
</evidence>
<comment type="similarity">
    <text evidence="1">Belongs to the LysR transcriptional regulatory family.</text>
</comment>
<keyword evidence="3" id="KW-0238">DNA-binding</keyword>
<dbReference type="GO" id="GO:0003700">
    <property type="term" value="F:DNA-binding transcription factor activity"/>
    <property type="evidence" value="ECO:0007669"/>
    <property type="project" value="InterPro"/>
</dbReference>
<name>A0A3M5P9M3_PSEVI</name>
<dbReference type="InterPro" id="IPR037405">
    <property type="entry name" value="GbpR_PBP2"/>
</dbReference>
<evidence type="ECO:0000256" key="1">
    <source>
        <dbReference type="ARBA" id="ARBA00009437"/>
    </source>
</evidence>
<dbReference type="Pfam" id="PF00126">
    <property type="entry name" value="HTH_1"/>
    <property type="match status" value="1"/>
</dbReference>
<proteinExistence type="inferred from homology"/>
<dbReference type="InterPro" id="IPR036388">
    <property type="entry name" value="WH-like_DNA-bd_sf"/>
</dbReference>
<dbReference type="GO" id="GO:0005829">
    <property type="term" value="C:cytosol"/>
    <property type="evidence" value="ECO:0007669"/>
    <property type="project" value="TreeGrafter"/>
</dbReference>
<evidence type="ECO:0000259" key="5">
    <source>
        <dbReference type="PROSITE" id="PS50931"/>
    </source>
</evidence>
<dbReference type="Proteomes" id="UP000273854">
    <property type="component" value="Unassembled WGS sequence"/>
</dbReference>
<dbReference type="GO" id="GO:0003677">
    <property type="term" value="F:DNA binding"/>
    <property type="evidence" value="ECO:0007669"/>
    <property type="project" value="UniProtKB-KW"/>
</dbReference>
<protein>
    <submittedName>
        <fullName evidence="6">LysR family transcriptional regulator</fullName>
    </submittedName>
</protein>
<dbReference type="SUPFAM" id="SSF46785">
    <property type="entry name" value="Winged helix' DNA-binding domain"/>
    <property type="match status" value="1"/>
</dbReference>
<dbReference type="Gene3D" id="3.40.190.290">
    <property type="match status" value="1"/>
</dbReference>
<dbReference type="InterPro" id="IPR005119">
    <property type="entry name" value="LysR_subst-bd"/>
</dbReference>
<dbReference type="Gene3D" id="1.10.10.10">
    <property type="entry name" value="Winged helix-like DNA-binding domain superfamily/Winged helix DNA-binding domain"/>
    <property type="match status" value="1"/>
</dbReference>
<dbReference type="PANTHER" id="PTHR30419">
    <property type="entry name" value="HTH-TYPE TRANSCRIPTIONAL REGULATOR YBHD"/>
    <property type="match status" value="1"/>
</dbReference>
<evidence type="ECO:0000313" key="7">
    <source>
        <dbReference type="Proteomes" id="UP000273854"/>
    </source>
</evidence>
<evidence type="ECO:0000256" key="2">
    <source>
        <dbReference type="ARBA" id="ARBA00023015"/>
    </source>
</evidence>
<dbReference type="PROSITE" id="PS50931">
    <property type="entry name" value="HTH_LYSR"/>
    <property type="match status" value="1"/>
</dbReference>
<dbReference type="EMBL" id="RBTP01000040">
    <property type="protein sequence ID" value="RMT80925.1"/>
    <property type="molecule type" value="Genomic_DNA"/>
</dbReference>
<keyword evidence="4" id="KW-0804">Transcription</keyword>